<evidence type="ECO:0000256" key="6">
    <source>
        <dbReference type="ARBA" id="ARBA00022692"/>
    </source>
</evidence>
<keyword evidence="7 10" id="KW-1133">Transmembrane helix</keyword>
<dbReference type="EMBL" id="UOFE01000035">
    <property type="protein sequence ID" value="VAW53663.1"/>
    <property type="molecule type" value="Genomic_DNA"/>
</dbReference>
<evidence type="ECO:0000256" key="3">
    <source>
        <dbReference type="ARBA" id="ARBA00004744"/>
    </source>
</evidence>
<evidence type="ECO:0000256" key="8">
    <source>
        <dbReference type="ARBA" id="ARBA00023136"/>
    </source>
</evidence>
<dbReference type="SUPFAM" id="SSF48452">
    <property type="entry name" value="TPR-like"/>
    <property type="match status" value="1"/>
</dbReference>
<dbReference type="Gene3D" id="1.25.40.10">
    <property type="entry name" value="Tetratricopeptide repeat domain"/>
    <property type="match status" value="2"/>
</dbReference>
<dbReference type="GO" id="GO:0005886">
    <property type="term" value="C:plasma membrane"/>
    <property type="evidence" value="ECO:0007669"/>
    <property type="project" value="UniProtKB-SubCell"/>
</dbReference>
<dbReference type="Pfam" id="PF07219">
    <property type="entry name" value="HemY_N"/>
    <property type="match status" value="1"/>
</dbReference>
<evidence type="ECO:0000256" key="9">
    <source>
        <dbReference type="ARBA" id="ARBA00023244"/>
    </source>
</evidence>
<dbReference type="NCBIfam" id="TIGR00540">
    <property type="entry name" value="TPR_hemY_coli"/>
    <property type="match status" value="1"/>
</dbReference>
<dbReference type="InterPro" id="IPR010817">
    <property type="entry name" value="HemY_N"/>
</dbReference>
<keyword evidence="5" id="KW-0997">Cell inner membrane</keyword>
<dbReference type="GO" id="GO:0042168">
    <property type="term" value="P:heme metabolic process"/>
    <property type="evidence" value="ECO:0007669"/>
    <property type="project" value="InterPro"/>
</dbReference>
<keyword evidence="6 10" id="KW-0812">Transmembrane</keyword>
<evidence type="ECO:0000256" key="5">
    <source>
        <dbReference type="ARBA" id="ARBA00022519"/>
    </source>
</evidence>
<organism evidence="12">
    <name type="scientific">hydrothermal vent metagenome</name>
    <dbReference type="NCBI Taxonomy" id="652676"/>
    <lineage>
        <taxon>unclassified sequences</taxon>
        <taxon>metagenomes</taxon>
        <taxon>ecological metagenomes</taxon>
    </lineage>
</organism>
<evidence type="ECO:0000256" key="1">
    <source>
        <dbReference type="ARBA" id="ARBA00002962"/>
    </source>
</evidence>
<dbReference type="AlphaFoldDB" id="A0A3B0WMS5"/>
<name>A0A3B0WMS5_9ZZZZ</name>
<evidence type="ECO:0000256" key="4">
    <source>
        <dbReference type="ARBA" id="ARBA00022475"/>
    </source>
</evidence>
<evidence type="ECO:0000259" key="11">
    <source>
        <dbReference type="Pfam" id="PF07219"/>
    </source>
</evidence>
<evidence type="ECO:0000256" key="10">
    <source>
        <dbReference type="SAM" id="Phobius"/>
    </source>
</evidence>
<dbReference type="UniPathway" id="UPA00252"/>
<gene>
    <name evidence="12" type="ORF">MNBD_GAMMA05-1183</name>
</gene>
<dbReference type="InterPro" id="IPR005254">
    <property type="entry name" value="Heme_biosyn_assoc_TPR_pro"/>
</dbReference>
<protein>
    <submittedName>
        <fullName evidence="12">Uncharacterized protein EC-HemY, likely associated with heme metabolism based on gene clustering with hemC, hemD in Proteobacteria (Unrelated to HemY-type PPO in GramPositives)</fullName>
    </submittedName>
</protein>
<accession>A0A3B0WMS5</accession>
<comment type="function">
    <text evidence="1">Involved in a late step of protoheme IX synthesis.</text>
</comment>
<feature type="domain" description="HemY N-terminal" evidence="11">
    <location>
        <begin position="29"/>
        <end position="133"/>
    </location>
</feature>
<proteinExistence type="predicted"/>
<sequence length="426" mass="48543">MNRLLYVLLISAMTVVGFSMYKQNDLGFIRFGFAEFQFETNLVVFGAVILSGLFIISALIKSFHLIKNICVYFGSKRQKRRKVKARLSLSQGLIDYAEGRFEQSEKLLLQQVQHSENPLLVYLSAARAAQQLGAHDRRDEYLRKAHLVSPDADVAIGLTQAELQLAHDQNEQALATLTQLNKHTQNHTYVLTLLANTYKHLQDWDNLKNILPVLKKYGKLSAESFLSFEISVCKGQLSNVSKSSGINRVGSQPLINLWKETPHHLKALPDVVEHYARQLVNIDATGEAENILRLYLNKNWEESTITLYSELDVMLDNKKLETVESWLSDHQHNAYLLLALGKICISLSLWGKAKNYLEASIAINPMPENYLKLARLLEEHMIEPAAAQEYYRQGLHLLAGDYGEEILNKNKHDFERETPQLKIVKT</sequence>
<evidence type="ECO:0000313" key="12">
    <source>
        <dbReference type="EMBL" id="VAW53663.1"/>
    </source>
</evidence>
<evidence type="ECO:0000256" key="2">
    <source>
        <dbReference type="ARBA" id="ARBA00004429"/>
    </source>
</evidence>
<dbReference type="GO" id="GO:0006779">
    <property type="term" value="P:porphyrin-containing compound biosynthetic process"/>
    <property type="evidence" value="ECO:0007669"/>
    <property type="project" value="UniProtKB-KW"/>
</dbReference>
<keyword evidence="9" id="KW-0627">Porphyrin biosynthesis</keyword>
<dbReference type="InterPro" id="IPR011990">
    <property type="entry name" value="TPR-like_helical_dom_sf"/>
</dbReference>
<keyword evidence="4" id="KW-1003">Cell membrane</keyword>
<keyword evidence="8 10" id="KW-0472">Membrane</keyword>
<comment type="subcellular location">
    <subcellularLocation>
        <location evidence="2">Cell inner membrane</location>
        <topology evidence="2">Multi-pass membrane protein</topology>
    </subcellularLocation>
</comment>
<evidence type="ECO:0000256" key="7">
    <source>
        <dbReference type="ARBA" id="ARBA00022989"/>
    </source>
</evidence>
<reference evidence="12" key="1">
    <citation type="submission" date="2018-06" db="EMBL/GenBank/DDBJ databases">
        <authorList>
            <person name="Zhirakovskaya E."/>
        </authorList>
    </citation>
    <scope>NUCLEOTIDE SEQUENCE</scope>
</reference>
<comment type="pathway">
    <text evidence="3">Porphyrin-containing compound metabolism; protoheme biosynthesis.</text>
</comment>
<feature type="transmembrane region" description="Helical" evidence="10">
    <location>
        <begin position="41"/>
        <end position="60"/>
    </location>
</feature>